<dbReference type="EMBL" id="LJSK01000055">
    <property type="protein sequence ID" value="KPI88314.1"/>
    <property type="molecule type" value="Genomic_DNA"/>
</dbReference>
<dbReference type="VEuPathDB" id="TriTrypDB:Lsey_0055_0270"/>
<feature type="region of interest" description="Disordered" evidence="1">
    <location>
        <begin position="711"/>
        <end position="735"/>
    </location>
</feature>
<evidence type="ECO:0000256" key="1">
    <source>
        <dbReference type="SAM" id="MobiDB-lite"/>
    </source>
</evidence>
<comment type="caution">
    <text evidence="2">The sequence shown here is derived from an EMBL/GenBank/DDBJ whole genome shotgun (WGS) entry which is preliminary data.</text>
</comment>
<gene>
    <name evidence="2" type="ORF">ABL78_2613</name>
</gene>
<evidence type="ECO:0000313" key="3">
    <source>
        <dbReference type="Proteomes" id="UP000038009"/>
    </source>
</evidence>
<feature type="region of interest" description="Disordered" evidence="1">
    <location>
        <begin position="1"/>
        <end position="34"/>
    </location>
</feature>
<feature type="region of interest" description="Disordered" evidence="1">
    <location>
        <begin position="1033"/>
        <end position="1060"/>
    </location>
</feature>
<feature type="region of interest" description="Disordered" evidence="1">
    <location>
        <begin position="96"/>
        <end position="117"/>
    </location>
</feature>
<dbReference type="AlphaFoldDB" id="A0A0N1I917"/>
<keyword evidence="3" id="KW-1185">Reference proteome</keyword>
<organism evidence="2 3">
    <name type="scientific">Leptomonas seymouri</name>
    <dbReference type="NCBI Taxonomy" id="5684"/>
    <lineage>
        <taxon>Eukaryota</taxon>
        <taxon>Discoba</taxon>
        <taxon>Euglenozoa</taxon>
        <taxon>Kinetoplastea</taxon>
        <taxon>Metakinetoplastina</taxon>
        <taxon>Trypanosomatida</taxon>
        <taxon>Trypanosomatidae</taxon>
        <taxon>Leishmaniinae</taxon>
        <taxon>Leptomonas</taxon>
    </lineage>
</organism>
<dbReference type="Proteomes" id="UP000038009">
    <property type="component" value="Unassembled WGS sequence"/>
</dbReference>
<evidence type="ECO:0000313" key="2">
    <source>
        <dbReference type="EMBL" id="KPI88314.1"/>
    </source>
</evidence>
<reference evidence="2 3" key="1">
    <citation type="journal article" date="2015" name="PLoS Pathog.">
        <title>Leptomonas seymouri: Adaptations to the Dixenous Life Cycle Analyzed by Genome Sequencing, Transcriptome Profiling and Co-infection with Leishmania donovani.</title>
        <authorList>
            <person name="Kraeva N."/>
            <person name="Butenko A."/>
            <person name="Hlavacova J."/>
            <person name="Kostygov A."/>
            <person name="Myskova J."/>
            <person name="Grybchuk D."/>
            <person name="Lestinova T."/>
            <person name="Votypka J."/>
            <person name="Volf P."/>
            <person name="Opperdoes F."/>
            <person name="Flegontov P."/>
            <person name="Lukes J."/>
            <person name="Yurchenko V."/>
        </authorList>
    </citation>
    <scope>NUCLEOTIDE SEQUENCE [LARGE SCALE GENOMIC DNA]</scope>
    <source>
        <strain evidence="2 3">ATCC 30220</strain>
    </source>
</reference>
<protein>
    <submittedName>
        <fullName evidence="2">Uncharacterized protein</fullName>
    </submittedName>
</protein>
<feature type="compositionally biased region" description="Low complexity" evidence="1">
    <location>
        <begin position="20"/>
        <end position="34"/>
    </location>
</feature>
<dbReference type="OMA" id="HRDEECL"/>
<name>A0A0N1I917_LEPSE</name>
<sequence>MHHLPRAPDAPSLDDVVQQTLHHSSAASTSTPTSTAIHAALTQLADPESPLSNEFNKTTAVQALHRLCSTFVEHYRAPDALLLDTAWWSSEAARLRRGDPSNDTAPSKMLPSSTPTVTEREELLLRAAQLLRATHRSNTPSEVCSTGTTADRTWYMKTTTAATAGASPSHPQHRDDSGEINVLQFDEQPLTLGQESNWESLELMPVTDMQRSDEMQGQLRKEEECMRVLDNWIVSALKGKEKGGNANEHVEAFRVESLEYVLHQHPEMVTRHEELSTLQHLVAASTCRNPSGRWTATALTLFQALLAPVQLDFMRHILASLRETGLRTGESAGLLMTFVLQLLNTFAECWLPLLDSEITDIFLGVVSCVVIPFASALDKVDPEAAWLTQWCMRPSFVLVIGALIDEHPGVVRELCTVVKSSSHAACVLLHILPYMCRRSEGCTAGVVPSLSLEDAAAENGSVTETQEASWVALFHHLQRVLSESPAGYSHGVYELGSCALCTCVAQLPLAEKERCAARLTDVLSQWRPLRREGAAAEDPLCFSFQLLTELLCVRSDKEPWCSTAALEFLDVSWRTQLQATATANAAAAAPRAAPSPLKAAKTHVLSRVTLEVLQRCWTRILCCHACRMPQSLAALVEDVVAPCAGAPSKSARLFTWQTLIAVSSTLSGWSALQPHLLSLSGGLAPSSGRWTALLPAILEFSQDAALSPVRPVCSTDARTPPSAQKPSKLKGSREPRHRHVSFCSPRCVALCLRWSTVAEARAGLVVAARDAARYFLHRVKRSERNGSGGRDGTRDAWPAEQWPLLWPVEAYPHAGHADLSYNEDTAAGVRNVQSLACYQSLAIFFTCTALPLVGKKAATDGDTADASDDVWRQLEDLWLSPSQLLHEGTAQRATSSSPPSILNHPPFEEDSLLTLLCALTLCILIRPLAEYKAGLSPDAAQQRLRPLRRLCVARRGVDPAYFMVRFITSGKGRKRLPAILLDGYEAELTVDTLIDLSDFTEGEDLPAGEAAQPVTERAVSELLIAAFPTVEPTEGNWRSADRREENEGGSSGDASKPSWPPGLVALVRTLLGHPSALRTSPAALKTLLASRTINEWSEFMQRDKRALAVSKILEASHPTVFSILRAAHVEVVYLASLCVSCWLWLPATHITSARRKLFWAALQYFSHHGVAAHDGYVACSLAAHVERLHRESVSNVEDAVIFPQSRPLPLPSPLFVLLLVKPFALAMR</sequence>
<accession>A0A0N1I917</accession>
<proteinExistence type="predicted"/>
<feature type="compositionally biased region" description="Polar residues" evidence="1">
    <location>
        <begin position="101"/>
        <end position="117"/>
    </location>
</feature>
<dbReference type="OrthoDB" id="262441at2759"/>